<evidence type="ECO:0000256" key="3">
    <source>
        <dbReference type="ARBA" id="ARBA00023004"/>
    </source>
</evidence>
<dbReference type="Pfam" id="PF12838">
    <property type="entry name" value="Fer4_7"/>
    <property type="match status" value="1"/>
</dbReference>
<keyword evidence="1" id="KW-0004">4Fe-4S</keyword>
<dbReference type="AlphaFoldDB" id="A0A6F8VDJ2"/>
<accession>A0A6F8VDJ2</accession>
<sequence>MLTQPEYRASRCTRYRYRYSACSRCADACPHEALELNDEGVTIRTAACQNCALCAAACPTEALLADNLPRIEVLKRAVKQPEVRFACAPSELQGDEIVPCLGALDAAMLAYLASRGIAVTLAGTQHCAECPHGARGEGRLGLHLEAVETLRRVVGNDKWADISVPDEREAELVKTGHNPSRRHLFRRFVGRGADQLTRPVSASEAQPIPLKAIRFAAPFSTAGRELLQILFNTPQELPVPLPSHAALLAAQVAIRPGCTACEACARACPTGAMQIRESGTAWSLGFEFTRCVGCGVCVEVCQPHVLYFKDEMENLAKAAEAMTLHALGKQRCTRCDRFFISPAPADICPICEGDDQDFASLFG</sequence>
<keyword evidence="3" id="KW-0408">Iron</keyword>
<evidence type="ECO:0000259" key="5">
    <source>
        <dbReference type="PROSITE" id="PS51379"/>
    </source>
</evidence>
<keyword evidence="4" id="KW-0411">Iron-sulfur</keyword>
<dbReference type="PROSITE" id="PS00198">
    <property type="entry name" value="4FE4S_FER_1"/>
    <property type="match status" value="2"/>
</dbReference>
<dbReference type="PANTHER" id="PTHR43687:SF1">
    <property type="entry name" value="FERREDOXIN III"/>
    <property type="match status" value="1"/>
</dbReference>
<proteinExistence type="predicted"/>
<dbReference type="EMBL" id="AP022853">
    <property type="protein sequence ID" value="BCB27410.1"/>
    <property type="molecule type" value="Genomic_DNA"/>
</dbReference>
<feature type="domain" description="4Fe-4S ferredoxin-type" evidence="5">
    <location>
        <begin position="250"/>
        <end position="278"/>
    </location>
</feature>
<evidence type="ECO:0000256" key="1">
    <source>
        <dbReference type="ARBA" id="ARBA00022485"/>
    </source>
</evidence>
<dbReference type="GO" id="GO:0051539">
    <property type="term" value="F:4 iron, 4 sulfur cluster binding"/>
    <property type="evidence" value="ECO:0007669"/>
    <property type="project" value="UniProtKB-KW"/>
</dbReference>
<dbReference type="Pfam" id="PF13187">
    <property type="entry name" value="Fer4_9"/>
    <property type="match status" value="1"/>
</dbReference>
<dbReference type="KEGG" id="slac:SKTS_22960"/>
<feature type="domain" description="4Fe-4S ferredoxin-type" evidence="5">
    <location>
        <begin position="282"/>
        <end position="311"/>
    </location>
</feature>
<feature type="domain" description="4Fe-4S ferredoxin-type" evidence="5">
    <location>
        <begin position="39"/>
        <end position="68"/>
    </location>
</feature>
<dbReference type="InterPro" id="IPR050572">
    <property type="entry name" value="Fe-S_Ferredoxin"/>
</dbReference>
<protein>
    <submittedName>
        <fullName evidence="6">Polyferredoxin</fullName>
    </submittedName>
</protein>
<evidence type="ECO:0000256" key="4">
    <source>
        <dbReference type="ARBA" id="ARBA00023014"/>
    </source>
</evidence>
<dbReference type="SUPFAM" id="SSF54862">
    <property type="entry name" value="4Fe-4S ferredoxins"/>
    <property type="match status" value="2"/>
</dbReference>
<dbReference type="InterPro" id="IPR017900">
    <property type="entry name" value="4Fe4S_Fe_S_CS"/>
</dbReference>
<dbReference type="Gene3D" id="3.30.70.20">
    <property type="match status" value="2"/>
</dbReference>
<dbReference type="PROSITE" id="PS51379">
    <property type="entry name" value="4FE4S_FER_2"/>
    <property type="match status" value="3"/>
</dbReference>
<reference evidence="7" key="1">
    <citation type="submission" date="2020-03" db="EMBL/GenBank/DDBJ databases">
        <title>Complete genome sequence of sulfur-oxidizing bacterium skT11.</title>
        <authorList>
            <person name="Kanda M."/>
            <person name="Kojima H."/>
            <person name="Fukui M."/>
        </authorList>
    </citation>
    <scope>NUCLEOTIDE SEQUENCE [LARGE SCALE GENOMIC DNA]</scope>
    <source>
        <strain evidence="7">skT11</strain>
    </source>
</reference>
<evidence type="ECO:0000256" key="2">
    <source>
        <dbReference type="ARBA" id="ARBA00022723"/>
    </source>
</evidence>
<gene>
    <name evidence="6" type="ORF">SKTS_22960</name>
</gene>
<keyword evidence="7" id="KW-1185">Reference proteome</keyword>
<dbReference type="Proteomes" id="UP000502260">
    <property type="component" value="Chromosome"/>
</dbReference>
<name>A0A6F8VDJ2_9PROT</name>
<evidence type="ECO:0000313" key="7">
    <source>
        <dbReference type="Proteomes" id="UP000502260"/>
    </source>
</evidence>
<organism evidence="6 7">
    <name type="scientific">Sulfurimicrobium lacus</name>
    <dbReference type="NCBI Taxonomy" id="2715678"/>
    <lineage>
        <taxon>Bacteria</taxon>
        <taxon>Pseudomonadati</taxon>
        <taxon>Pseudomonadota</taxon>
        <taxon>Betaproteobacteria</taxon>
        <taxon>Nitrosomonadales</taxon>
        <taxon>Sulfuricellaceae</taxon>
        <taxon>Sulfurimicrobium</taxon>
    </lineage>
</organism>
<dbReference type="GO" id="GO:0046872">
    <property type="term" value="F:metal ion binding"/>
    <property type="evidence" value="ECO:0007669"/>
    <property type="project" value="UniProtKB-KW"/>
</dbReference>
<dbReference type="RefSeq" id="WP_173064957.1">
    <property type="nucleotide sequence ID" value="NZ_AP022853.1"/>
</dbReference>
<evidence type="ECO:0000313" key="6">
    <source>
        <dbReference type="EMBL" id="BCB27410.1"/>
    </source>
</evidence>
<dbReference type="InterPro" id="IPR017896">
    <property type="entry name" value="4Fe4S_Fe-S-bd"/>
</dbReference>
<dbReference type="PANTHER" id="PTHR43687">
    <property type="entry name" value="ADENYLYLSULFATE REDUCTASE, BETA SUBUNIT"/>
    <property type="match status" value="1"/>
</dbReference>
<keyword evidence="2" id="KW-0479">Metal-binding</keyword>